<reference evidence="1" key="1">
    <citation type="submission" date="2023-03" db="EMBL/GenBank/DDBJ databases">
        <title>Massive genome expansion in bonnet fungi (Mycena s.s.) driven by repeated elements and novel gene families across ecological guilds.</title>
        <authorList>
            <consortium name="Lawrence Berkeley National Laboratory"/>
            <person name="Harder C.B."/>
            <person name="Miyauchi S."/>
            <person name="Viragh M."/>
            <person name="Kuo A."/>
            <person name="Thoen E."/>
            <person name="Andreopoulos B."/>
            <person name="Lu D."/>
            <person name="Skrede I."/>
            <person name="Drula E."/>
            <person name="Henrissat B."/>
            <person name="Morin E."/>
            <person name="Kohler A."/>
            <person name="Barry K."/>
            <person name="LaButti K."/>
            <person name="Morin E."/>
            <person name="Salamov A."/>
            <person name="Lipzen A."/>
            <person name="Mereny Z."/>
            <person name="Hegedus B."/>
            <person name="Baldrian P."/>
            <person name="Stursova M."/>
            <person name="Weitz H."/>
            <person name="Taylor A."/>
            <person name="Grigoriev I.V."/>
            <person name="Nagy L.G."/>
            <person name="Martin F."/>
            <person name="Kauserud H."/>
        </authorList>
    </citation>
    <scope>NUCLEOTIDE SEQUENCE</scope>
    <source>
        <strain evidence="1">CBHHK067</strain>
    </source>
</reference>
<proteinExistence type="predicted"/>
<evidence type="ECO:0000313" key="2">
    <source>
        <dbReference type="Proteomes" id="UP001221757"/>
    </source>
</evidence>
<dbReference type="EMBL" id="JARKIE010000179">
    <property type="protein sequence ID" value="KAJ7670505.1"/>
    <property type="molecule type" value="Genomic_DNA"/>
</dbReference>
<dbReference type="Proteomes" id="UP001221757">
    <property type="component" value="Unassembled WGS sequence"/>
</dbReference>
<organism evidence="1 2">
    <name type="scientific">Mycena rosella</name>
    <name type="common">Pink bonnet</name>
    <name type="synonym">Agaricus rosellus</name>
    <dbReference type="NCBI Taxonomy" id="1033263"/>
    <lineage>
        <taxon>Eukaryota</taxon>
        <taxon>Fungi</taxon>
        <taxon>Dikarya</taxon>
        <taxon>Basidiomycota</taxon>
        <taxon>Agaricomycotina</taxon>
        <taxon>Agaricomycetes</taxon>
        <taxon>Agaricomycetidae</taxon>
        <taxon>Agaricales</taxon>
        <taxon>Marasmiineae</taxon>
        <taxon>Mycenaceae</taxon>
        <taxon>Mycena</taxon>
    </lineage>
</organism>
<dbReference type="AlphaFoldDB" id="A0AAD7CYV1"/>
<evidence type="ECO:0000313" key="1">
    <source>
        <dbReference type="EMBL" id="KAJ7670505.1"/>
    </source>
</evidence>
<protein>
    <submittedName>
        <fullName evidence="1">Uncharacterized protein</fullName>
    </submittedName>
</protein>
<accession>A0AAD7CYV1</accession>
<name>A0AAD7CYV1_MYCRO</name>
<gene>
    <name evidence="1" type="ORF">B0H17DRAFT_1141735</name>
</gene>
<keyword evidence="2" id="KW-1185">Reference proteome</keyword>
<comment type="caution">
    <text evidence="1">The sequence shown here is derived from an EMBL/GenBank/DDBJ whole genome shotgun (WGS) entry which is preliminary data.</text>
</comment>
<sequence>MPVKRRGAGSISGEQGESGKHSEKICAAIRVDMNLENPMQPGCCRAAGWGFEDQREGVARIEVAMPVSSGEPAGMTFDRLAQRFGVKKSCEKTMHVEKNSGGTFQWESFQTAVKVAASELFNWRETFDLNGHNTYGFSLENVNAWIVWDHKESLNLEIRPLEDGASGTELKPLSFRERSKLVPAVHAPRKHRRKLSIYNYFQLWTFLIDFHWWPGHSALSPSAA</sequence>